<name>G9MX10_HYPVG</name>
<feature type="non-terminal residue" evidence="2">
    <location>
        <position position="1"/>
    </location>
</feature>
<dbReference type="AlphaFoldDB" id="G9MX10"/>
<dbReference type="PROSITE" id="PS51683">
    <property type="entry name" value="SAM_OMT_II"/>
    <property type="match status" value="1"/>
</dbReference>
<keyword evidence="3" id="KW-1185">Reference proteome</keyword>
<dbReference type="SUPFAM" id="SSF46785">
    <property type="entry name" value="Winged helix' DNA-binding domain"/>
    <property type="match status" value="1"/>
</dbReference>
<dbReference type="VEuPathDB" id="FungiDB:TRIVIDRAFT_24027"/>
<dbReference type="Pfam" id="PF08100">
    <property type="entry name" value="Dimerisation"/>
    <property type="match status" value="1"/>
</dbReference>
<dbReference type="InterPro" id="IPR029063">
    <property type="entry name" value="SAM-dependent_MTases_sf"/>
</dbReference>
<dbReference type="PANTHER" id="PTHR43712">
    <property type="entry name" value="PUTATIVE (AFU_ORTHOLOGUE AFUA_4G14580)-RELATED"/>
    <property type="match status" value="1"/>
</dbReference>
<dbReference type="GeneID" id="25792516"/>
<protein>
    <recommendedName>
        <fullName evidence="1">O-methyltransferase dimerisation domain-containing protein</fullName>
    </recommendedName>
</protein>
<dbReference type="GO" id="GO:0008168">
    <property type="term" value="F:methyltransferase activity"/>
    <property type="evidence" value="ECO:0007669"/>
    <property type="project" value="InterPro"/>
</dbReference>
<feature type="non-terminal residue" evidence="2">
    <location>
        <position position="288"/>
    </location>
</feature>
<dbReference type="InterPro" id="IPR012967">
    <property type="entry name" value="COMT_dimerisation"/>
</dbReference>
<dbReference type="OrthoDB" id="2410195at2759"/>
<accession>G9MX10</accession>
<dbReference type="Gene3D" id="1.10.10.10">
    <property type="entry name" value="Winged helix-like DNA-binding domain superfamily/Winged helix DNA-binding domain"/>
    <property type="match status" value="1"/>
</dbReference>
<feature type="domain" description="O-methyltransferase dimerisation" evidence="1">
    <location>
        <begin position="68"/>
        <end position="137"/>
    </location>
</feature>
<dbReference type="GO" id="GO:0046983">
    <property type="term" value="F:protein dimerization activity"/>
    <property type="evidence" value="ECO:0007669"/>
    <property type="project" value="InterPro"/>
</dbReference>
<evidence type="ECO:0000313" key="2">
    <source>
        <dbReference type="EMBL" id="EHK20943.1"/>
    </source>
</evidence>
<dbReference type="Proteomes" id="UP000007115">
    <property type="component" value="Unassembled WGS sequence"/>
</dbReference>
<evidence type="ECO:0000313" key="3">
    <source>
        <dbReference type="Proteomes" id="UP000007115"/>
    </source>
</evidence>
<dbReference type="Gene3D" id="3.40.50.150">
    <property type="entry name" value="Vaccinia Virus protein VP39"/>
    <property type="match status" value="1"/>
</dbReference>
<dbReference type="InParanoid" id="G9MX10"/>
<dbReference type="HOGENOM" id="CLU_005533_5_0_1"/>
<dbReference type="STRING" id="413071.G9MX10"/>
<dbReference type="InterPro" id="IPR016461">
    <property type="entry name" value="COMT-like"/>
</dbReference>
<dbReference type="eggNOG" id="KOG3178">
    <property type="taxonomic scope" value="Eukaryota"/>
</dbReference>
<comment type="caution">
    <text evidence="2">The sequence shown here is derived from an EMBL/GenBank/DDBJ whole genome shotgun (WGS) entry which is preliminary data.</text>
</comment>
<gene>
    <name evidence="2" type="ORF">TRIVIDRAFT_24027</name>
</gene>
<dbReference type="PANTHER" id="PTHR43712:SF1">
    <property type="entry name" value="HYPOTHETICAL O-METHYLTRANSFERASE (EUROFUNG)-RELATED"/>
    <property type="match status" value="1"/>
</dbReference>
<reference evidence="2 3" key="1">
    <citation type="journal article" date="2011" name="Genome Biol.">
        <title>Comparative genome sequence analysis underscores mycoparasitism as the ancestral life style of Trichoderma.</title>
        <authorList>
            <person name="Kubicek C.P."/>
            <person name="Herrera-Estrella A."/>
            <person name="Seidl-Seiboth V."/>
            <person name="Martinez D.A."/>
            <person name="Druzhinina I.S."/>
            <person name="Thon M."/>
            <person name="Zeilinger S."/>
            <person name="Casas-Flores S."/>
            <person name="Horwitz B.A."/>
            <person name="Mukherjee P.K."/>
            <person name="Mukherjee M."/>
            <person name="Kredics L."/>
            <person name="Alcaraz L.D."/>
            <person name="Aerts A."/>
            <person name="Antal Z."/>
            <person name="Atanasova L."/>
            <person name="Cervantes-Badillo M.G."/>
            <person name="Challacombe J."/>
            <person name="Chertkov O."/>
            <person name="McCluskey K."/>
            <person name="Coulpier F."/>
            <person name="Deshpande N."/>
            <person name="von Doehren H."/>
            <person name="Ebbole D.J."/>
            <person name="Esquivel-Naranjo E.U."/>
            <person name="Fekete E."/>
            <person name="Flipphi M."/>
            <person name="Glaser F."/>
            <person name="Gomez-Rodriguez E.Y."/>
            <person name="Gruber S."/>
            <person name="Han C."/>
            <person name="Henrissat B."/>
            <person name="Hermosa R."/>
            <person name="Hernandez-Onate M."/>
            <person name="Karaffa L."/>
            <person name="Kosti I."/>
            <person name="Le Crom S."/>
            <person name="Lindquist E."/>
            <person name="Lucas S."/>
            <person name="Luebeck M."/>
            <person name="Luebeck P.S."/>
            <person name="Margeot A."/>
            <person name="Metz B."/>
            <person name="Misra M."/>
            <person name="Nevalainen H."/>
            <person name="Omann M."/>
            <person name="Packer N."/>
            <person name="Perrone G."/>
            <person name="Uresti-Rivera E.E."/>
            <person name="Salamov A."/>
            <person name="Schmoll M."/>
            <person name="Seiboth B."/>
            <person name="Shapiro H."/>
            <person name="Sukno S."/>
            <person name="Tamayo-Ramos J.A."/>
            <person name="Tisch D."/>
            <person name="Wiest A."/>
            <person name="Wilkinson H.H."/>
            <person name="Zhang M."/>
            <person name="Coutinho P.M."/>
            <person name="Kenerley C.M."/>
            <person name="Monte E."/>
            <person name="Baker S.E."/>
            <person name="Grigoriev I.V."/>
        </authorList>
    </citation>
    <scope>NUCLEOTIDE SEQUENCE [LARGE SCALE GENOMIC DNA]</scope>
    <source>
        <strain evidence="3">Gv29-8 / FGSC 10586</strain>
    </source>
</reference>
<dbReference type="OMA" id="KQFNNHM"/>
<dbReference type="InterPro" id="IPR036390">
    <property type="entry name" value="WH_DNA-bd_sf"/>
</dbReference>
<evidence type="ECO:0000259" key="1">
    <source>
        <dbReference type="Pfam" id="PF08100"/>
    </source>
</evidence>
<proteinExistence type="predicted"/>
<organism evidence="2 3">
    <name type="scientific">Hypocrea virens (strain Gv29-8 / FGSC 10586)</name>
    <name type="common">Gliocladium virens</name>
    <name type="synonym">Trichoderma virens</name>
    <dbReference type="NCBI Taxonomy" id="413071"/>
    <lineage>
        <taxon>Eukaryota</taxon>
        <taxon>Fungi</taxon>
        <taxon>Dikarya</taxon>
        <taxon>Ascomycota</taxon>
        <taxon>Pezizomycotina</taxon>
        <taxon>Sordariomycetes</taxon>
        <taxon>Hypocreomycetidae</taxon>
        <taxon>Hypocreales</taxon>
        <taxon>Hypocreaceae</taxon>
        <taxon>Trichoderma</taxon>
    </lineage>
</organism>
<dbReference type="InterPro" id="IPR036388">
    <property type="entry name" value="WH-like_DNA-bd_sf"/>
</dbReference>
<sequence>DTLATSPCDLERAAALLDQIASFTESKSTLNEEQRVRLVKMAQELTFSLQTPMERILQHSWAEPTVFAAIETASQLNIFRLLGTCTETGNPMTVAQLSEKTGADQILLSRLMKHLSAMGIIEEAGPDQYRSNNMSLVLSAEKFAAAFPYMRRGSILGILQLPDYLAANNYINPTDLTNGPFQFANKTSENWFEWAPKQGNGVFKDFSNHMGTYNSGRPKWVDPNFYPVREQLIDGFMAEVSDQGAVMLVDVGGSLGHDIELFLKQFPNNPGRLILQDLPDVIKQARSI</sequence>
<dbReference type="SUPFAM" id="SSF53335">
    <property type="entry name" value="S-adenosyl-L-methionine-dependent methyltransferases"/>
    <property type="match status" value="1"/>
</dbReference>
<dbReference type="RefSeq" id="XP_013955137.1">
    <property type="nucleotide sequence ID" value="XM_014099662.1"/>
</dbReference>
<dbReference type="EMBL" id="ABDF02000076">
    <property type="protein sequence ID" value="EHK20943.1"/>
    <property type="molecule type" value="Genomic_DNA"/>
</dbReference>